<comment type="subcellular location">
    <subcellularLocation>
        <location evidence="1">Secreted</location>
    </subcellularLocation>
</comment>
<dbReference type="GO" id="GO:0005615">
    <property type="term" value="C:extracellular space"/>
    <property type="evidence" value="ECO:0007669"/>
    <property type="project" value="UniProtKB-KW"/>
</dbReference>
<reference evidence="13" key="1">
    <citation type="submission" date="2019-03" db="EMBL/GenBank/DDBJ databases">
        <title>Long read genome sequence of the mycoparasitic Pythium oligandrum ATCC 38472 isolated from sugarbeet rhizosphere.</title>
        <authorList>
            <person name="Gaulin E."/>
        </authorList>
    </citation>
    <scope>NUCLEOTIDE SEQUENCE</scope>
    <source>
        <strain evidence="13">ATCC 38472_TT</strain>
    </source>
</reference>
<dbReference type="EC" id="5.3.3.12" evidence="8"/>
<dbReference type="GO" id="GO:0004167">
    <property type="term" value="F:dopachrome isomerase activity"/>
    <property type="evidence" value="ECO:0007669"/>
    <property type="project" value="UniProtKB-EC"/>
</dbReference>
<evidence type="ECO:0000256" key="1">
    <source>
        <dbReference type="ARBA" id="ARBA00004613"/>
    </source>
</evidence>
<evidence type="ECO:0000256" key="3">
    <source>
        <dbReference type="ARBA" id="ARBA00022514"/>
    </source>
</evidence>
<keyword evidence="3" id="KW-0202">Cytokine</keyword>
<proteinExistence type="inferred from homology"/>
<dbReference type="AlphaFoldDB" id="A0A8K1FLL0"/>
<evidence type="ECO:0000256" key="2">
    <source>
        <dbReference type="ARBA" id="ARBA00005851"/>
    </source>
</evidence>
<keyword evidence="4" id="KW-0964">Secreted</keyword>
<dbReference type="EC" id="5.3.2.1" evidence="9"/>
<comment type="catalytic activity">
    <reaction evidence="7">
        <text>L-dopachrome = 5,6-dihydroxyindole-2-carboxylate</text>
        <dbReference type="Rhea" id="RHEA:13041"/>
        <dbReference type="ChEBI" id="CHEBI:16875"/>
        <dbReference type="ChEBI" id="CHEBI:57509"/>
        <dbReference type="EC" id="5.3.3.12"/>
    </reaction>
</comment>
<evidence type="ECO:0000313" key="13">
    <source>
        <dbReference type="EMBL" id="TMW65369.1"/>
    </source>
</evidence>
<dbReference type="Gene3D" id="3.30.429.10">
    <property type="entry name" value="Macrophage Migration Inhibitory Factor"/>
    <property type="match status" value="1"/>
</dbReference>
<evidence type="ECO:0000256" key="10">
    <source>
        <dbReference type="ARBA" id="ARBA00041631"/>
    </source>
</evidence>
<dbReference type="InterPro" id="IPR001398">
    <property type="entry name" value="Macrophage_inhib_fac"/>
</dbReference>
<evidence type="ECO:0000256" key="7">
    <source>
        <dbReference type="ARBA" id="ARBA00036823"/>
    </source>
</evidence>
<keyword evidence="14" id="KW-1185">Reference proteome</keyword>
<dbReference type="SUPFAM" id="SSF55331">
    <property type="entry name" value="Tautomerase/MIF"/>
    <property type="match status" value="1"/>
</dbReference>
<evidence type="ECO:0000256" key="12">
    <source>
        <dbReference type="ARBA" id="ARBA00042730"/>
    </source>
</evidence>
<dbReference type="GO" id="GO:0005125">
    <property type="term" value="F:cytokine activity"/>
    <property type="evidence" value="ECO:0007669"/>
    <property type="project" value="UniProtKB-KW"/>
</dbReference>
<keyword evidence="5" id="KW-0413">Isomerase</keyword>
<dbReference type="OrthoDB" id="255819at2759"/>
<evidence type="ECO:0000313" key="14">
    <source>
        <dbReference type="Proteomes" id="UP000794436"/>
    </source>
</evidence>
<evidence type="ECO:0000256" key="11">
    <source>
        <dbReference type="ARBA" id="ARBA00041912"/>
    </source>
</evidence>
<evidence type="ECO:0000256" key="4">
    <source>
        <dbReference type="ARBA" id="ARBA00022525"/>
    </source>
</evidence>
<evidence type="ECO:0000256" key="5">
    <source>
        <dbReference type="ARBA" id="ARBA00023235"/>
    </source>
</evidence>
<organism evidence="13 14">
    <name type="scientific">Pythium oligandrum</name>
    <name type="common">Mycoparasitic fungus</name>
    <dbReference type="NCBI Taxonomy" id="41045"/>
    <lineage>
        <taxon>Eukaryota</taxon>
        <taxon>Sar</taxon>
        <taxon>Stramenopiles</taxon>
        <taxon>Oomycota</taxon>
        <taxon>Peronosporomycetes</taxon>
        <taxon>Pythiales</taxon>
        <taxon>Pythiaceae</taxon>
        <taxon>Pythium</taxon>
    </lineage>
</organism>
<comment type="similarity">
    <text evidence="2">Belongs to the MIF family.</text>
</comment>
<dbReference type="EMBL" id="SPLM01000037">
    <property type="protein sequence ID" value="TMW65369.1"/>
    <property type="molecule type" value="Genomic_DNA"/>
</dbReference>
<protein>
    <recommendedName>
        <fullName evidence="12">L-dopachrome isomerase</fullName>
        <ecNumber evidence="9">5.3.2.1</ecNumber>
        <ecNumber evidence="8">5.3.3.12</ecNumber>
    </recommendedName>
    <alternativeName>
        <fullName evidence="10">L-dopachrome tautomerase</fullName>
    </alternativeName>
    <alternativeName>
        <fullName evidence="11">Phenylpyruvate tautomerase</fullName>
    </alternativeName>
</protein>
<evidence type="ECO:0000256" key="6">
    <source>
        <dbReference type="ARBA" id="ARBA00036735"/>
    </source>
</evidence>
<name>A0A8K1FLL0_PYTOL</name>
<dbReference type="Pfam" id="PF01187">
    <property type="entry name" value="MIF"/>
    <property type="match status" value="1"/>
</dbReference>
<dbReference type="GO" id="GO:0050178">
    <property type="term" value="F:phenylpyruvate tautomerase activity"/>
    <property type="evidence" value="ECO:0007669"/>
    <property type="project" value="UniProtKB-EC"/>
</dbReference>
<evidence type="ECO:0000256" key="9">
    <source>
        <dbReference type="ARBA" id="ARBA00039086"/>
    </source>
</evidence>
<dbReference type="PANTHER" id="PTHR11954">
    <property type="entry name" value="D-DOPACHROME DECARBOXYLASE"/>
    <property type="match status" value="1"/>
</dbReference>
<gene>
    <name evidence="13" type="ORF">Poli38472_008011</name>
</gene>
<sequence>MPYIKVATNLPRASFDADSVLKAFSKSLSDALDRPEAAVMVQLEFGQDLILSGSTEPCAFVNVRSIGKIDTERNPKTYAALSATVLEQFKIPANRIFFNLDDINANNWGFDGKPVGV</sequence>
<dbReference type="Proteomes" id="UP000794436">
    <property type="component" value="Unassembled WGS sequence"/>
</dbReference>
<dbReference type="InterPro" id="IPR014347">
    <property type="entry name" value="Tautomerase/MIF_sf"/>
</dbReference>
<dbReference type="PANTHER" id="PTHR11954:SF6">
    <property type="entry name" value="MACROPHAGE MIGRATION INHIBITORY FACTOR"/>
    <property type="match status" value="1"/>
</dbReference>
<comment type="catalytic activity">
    <reaction evidence="6">
        <text>3-phenylpyruvate = enol-phenylpyruvate</text>
        <dbReference type="Rhea" id="RHEA:17097"/>
        <dbReference type="ChEBI" id="CHEBI:16815"/>
        <dbReference type="ChEBI" id="CHEBI:18005"/>
        <dbReference type="EC" id="5.3.2.1"/>
    </reaction>
</comment>
<comment type="caution">
    <text evidence="13">The sequence shown here is derived from an EMBL/GenBank/DDBJ whole genome shotgun (WGS) entry which is preliminary data.</text>
</comment>
<evidence type="ECO:0000256" key="8">
    <source>
        <dbReference type="ARBA" id="ARBA00038932"/>
    </source>
</evidence>
<accession>A0A8K1FLL0</accession>